<sequence>MQEIDSINELNAVVKGFHQFYKDKANQQMLICHPIDKIIFLPMNLDFLPQDSVDQAYVADTLICSSDGITWNIDFASMFKKDYFFIADLSLKTYLQVEYYMYDDLLQFLNTPIKGLGILPGFKWKNGELGELEYLTFEEFISSDEYLLFEPESPEVEEHVEENKTFDHEDLILFLQDNPKETIDLEDTLSYLNGQLIKDHVSFNQFQPATVRSGTGISTLLSRFNLHIDERSVIAYYSTDYSDWIFTYTGLFVRYAERVYRYYYKDLKKVYNTGLVKQSILLNFHNKPEIEITLHPSSQDGCERALVTIIKEGHRIWDTFLKSLPKPNFIEDFFTYDIETAESYILYILNQLEVKPQLIKLAYQSPEATYKKYWNEATANGYPDEETLNDLNAIKKDLQLNKTVLDEIEKPTLLHYYRNNLEQLNQLDLPMDELKEEVFKLKEKYQLQNEEAHGIEENVLGTIVSINSYQTAYVATILEEFDTLGNQPFGDRFYGKHDIPEKKWINAQNTYLHHMSINETVLFLYDDTLMGSAKEGFVILHTHIYTRNSDPIPLNLIQNIELKGYSIILHATDGSYTLTVTQLRNTENFIDFMEIILPNITNVESNSLIKRENNNNNRSVDEEITTEELKEFWEMKLQEFQKEAIKLDDKRIGMGEAIDTKKAKNFLKVFNKKNKMEISANQLIGYYDNTVFGKGDEGFAIVKEGICSTMKGNVGYFAFDQMVDLPDYHSKLNSKIFIYATSGKKELYCTGTKGPKILYDVMELLYGLNEEFPAS</sequence>
<gene>
    <name evidence="1" type="ORF">ACFFGV_17175</name>
</gene>
<evidence type="ECO:0000313" key="2">
    <source>
        <dbReference type="Proteomes" id="UP001589836"/>
    </source>
</evidence>
<evidence type="ECO:0008006" key="3">
    <source>
        <dbReference type="Google" id="ProtNLM"/>
    </source>
</evidence>
<comment type="caution">
    <text evidence="1">The sequence shown here is derived from an EMBL/GenBank/DDBJ whole genome shotgun (WGS) entry which is preliminary data.</text>
</comment>
<reference evidence="1 2" key="1">
    <citation type="submission" date="2024-09" db="EMBL/GenBank/DDBJ databases">
        <authorList>
            <person name="Sun Q."/>
            <person name="Mori K."/>
        </authorList>
    </citation>
    <scope>NUCLEOTIDE SEQUENCE [LARGE SCALE GENOMIC DNA]</scope>
    <source>
        <strain evidence="1 2">NCAIM B.02529</strain>
    </source>
</reference>
<proteinExistence type="predicted"/>
<organism evidence="1 2">
    <name type="scientific">Pontibacillus salicampi</name>
    <dbReference type="NCBI Taxonomy" id="1449801"/>
    <lineage>
        <taxon>Bacteria</taxon>
        <taxon>Bacillati</taxon>
        <taxon>Bacillota</taxon>
        <taxon>Bacilli</taxon>
        <taxon>Bacillales</taxon>
        <taxon>Bacillaceae</taxon>
        <taxon>Pontibacillus</taxon>
    </lineage>
</organism>
<evidence type="ECO:0000313" key="1">
    <source>
        <dbReference type="EMBL" id="MFC0525317.1"/>
    </source>
</evidence>
<name>A0ABV6LSM7_9BACI</name>
<dbReference type="RefSeq" id="WP_377350439.1">
    <property type="nucleotide sequence ID" value="NZ_JBHLTP010000013.1"/>
</dbReference>
<keyword evidence="2" id="KW-1185">Reference proteome</keyword>
<dbReference type="Proteomes" id="UP001589836">
    <property type="component" value="Unassembled WGS sequence"/>
</dbReference>
<dbReference type="EMBL" id="JBHLTP010000013">
    <property type="protein sequence ID" value="MFC0525317.1"/>
    <property type="molecule type" value="Genomic_DNA"/>
</dbReference>
<protein>
    <recommendedName>
        <fullName evidence="3">SMI1/KNR4 family protein</fullName>
    </recommendedName>
</protein>
<accession>A0ABV6LSM7</accession>